<dbReference type="HOGENOM" id="CLU_095770_0_0_1"/>
<evidence type="ECO:0000256" key="1">
    <source>
        <dbReference type="SAM" id="MobiDB-lite"/>
    </source>
</evidence>
<dbReference type="EMBL" id="KL197716">
    <property type="protein sequence ID" value="KDQ59155.1"/>
    <property type="molecule type" value="Genomic_DNA"/>
</dbReference>
<gene>
    <name evidence="2" type="ORF">JAAARDRAFT_654724</name>
</gene>
<accession>A0A067PZ28</accession>
<sequence length="198" mass="22832">MGSITEMGFNNIRNRPPTSSKSNKHRLYLAFYHQTFEWDPSIRFRTALLVTPKDPASSKGQSWRYHVNETFYGRGLYRWEYEGTQVNLLGSDPARRLVALVHLSKLDPEVVDEVVLAALLRNVRVDPEGGDGGAREWIRNAVRYLVEEEVIPPLPLRAQTIWQNGYEFAQRVEDRDESTVPTCDIFGQRQKSNILRGR</sequence>
<evidence type="ECO:0000313" key="2">
    <source>
        <dbReference type="EMBL" id="KDQ59155.1"/>
    </source>
</evidence>
<name>A0A067PZ28_9AGAM</name>
<dbReference type="Proteomes" id="UP000027265">
    <property type="component" value="Unassembled WGS sequence"/>
</dbReference>
<dbReference type="AlphaFoldDB" id="A0A067PZ28"/>
<dbReference type="InParanoid" id="A0A067PZ28"/>
<feature type="region of interest" description="Disordered" evidence="1">
    <location>
        <begin position="1"/>
        <end position="21"/>
    </location>
</feature>
<keyword evidence="3" id="KW-1185">Reference proteome</keyword>
<organism evidence="2 3">
    <name type="scientific">Jaapia argillacea MUCL 33604</name>
    <dbReference type="NCBI Taxonomy" id="933084"/>
    <lineage>
        <taxon>Eukaryota</taxon>
        <taxon>Fungi</taxon>
        <taxon>Dikarya</taxon>
        <taxon>Basidiomycota</taxon>
        <taxon>Agaricomycotina</taxon>
        <taxon>Agaricomycetes</taxon>
        <taxon>Agaricomycetidae</taxon>
        <taxon>Jaapiales</taxon>
        <taxon>Jaapiaceae</taxon>
        <taxon>Jaapia</taxon>
    </lineage>
</organism>
<proteinExistence type="predicted"/>
<reference evidence="3" key="1">
    <citation type="journal article" date="2014" name="Proc. Natl. Acad. Sci. U.S.A.">
        <title>Extensive sampling of basidiomycete genomes demonstrates inadequacy of the white-rot/brown-rot paradigm for wood decay fungi.</title>
        <authorList>
            <person name="Riley R."/>
            <person name="Salamov A.A."/>
            <person name="Brown D.W."/>
            <person name="Nagy L.G."/>
            <person name="Floudas D."/>
            <person name="Held B.W."/>
            <person name="Levasseur A."/>
            <person name="Lombard V."/>
            <person name="Morin E."/>
            <person name="Otillar R."/>
            <person name="Lindquist E.A."/>
            <person name="Sun H."/>
            <person name="LaButti K.M."/>
            <person name="Schmutz J."/>
            <person name="Jabbour D."/>
            <person name="Luo H."/>
            <person name="Baker S.E."/>
            <person name="Pisabarro A.G."/>
            <person name="Walton J.D."/>
            <person name="Blanchette R.A."/>
            <person name="Henrissat B."/>
            <person name="Martin F."/>
            <person name="Cullen D."/>
            <person name="Hibbett D.S."/>
            <person name="Grigoriev I.V."/>
        </authorList>
    </citation>
    <scope>NUCLEOTIDE SEQUENCE [LARGE SCALE GENOMIC DNA]</scope>
    <source>
        <strain evidence="3">MUCL 33604</strain>
    </source>
</reference>
<dbReference type="Pfam" id="PF21858">
    <property type="entry name" value="DUF6914"/>
    <property type="match status" value="1"/>
</dbReference>
<evidence type="ECO:0000313" key="3">
    <source>
        <dbReference type="Proteomes" id="UP000027265"/>
    </source>
</evidence>
<dbReference type="InterPro" id="IPR054208">
    <property type="entry name" value="DUF6914"/>
</dbReference>
<feature type="compositionally biased region" description="Polar residues" evidence="1">
    <location>
        <begin position="11"/>
        <end position="21"/>
    </location>
</feature>
<dbReference type="OrthoDB" id="2679825at2759"/>
<protein>
    <submittedName>
        <fullName evidence="2">Uncharacterized protein</fullName>
    </submittedName>
</protein>